<dbReference type="EMBL" id="BIFS01000001">
    <property type="protein sequence ID" value="GCE21528.1"/>
    <property type="molecule type" value="Genomic_DNA"/>
</dbReference>
<evidence type="ECO:0000256" key="2">
    <source>
        <dbReference type="SAM" id="Phobius"/>
    </source>
</evidence>
<feature type="transmembrane region" description="Helical" evidence="2">
    <location>
        <begin position="135"/>
        <end position="153"/>
    </location>
</feature>
<name>A0A402AR08_9CHLR</name>
<evidence type="ECO:0000259" key="3">
    <source>
        <dbReference type="Pfam" id="PF20434"/>
    </source>
</evidence>
<protein>
    <recommendedName>
        <fullName evidence="3">BD-FAE-like domain-containing protein</fullName>
    </recommendedName>
</protein>
<sequence length="481" mass="51506">MLLATLLIGFTLVQAVLAVGVLTTPTRHVLLITGIVELVGLLVWIIAHTLGLPDGFAIWRPETLALPDLYLPFVEGISACFFLCLSGRTWSAAPKAWRITCAVLPRLFLPGLLIVGVLKSVSIAVFFLVPGVFSSLQYCFLPAVGIFALFLILRQAIRPLRMRTPRAWRTTFILLPALLVLGFVTWGGGVSAIDTAWLTTSVPASIPAGQTATMAYCNSSNGSPMAMDISEPAATAARPAPVVFMIHGGETLVGSRLLLDGSQDGVYYTQLRNELLAHGFVVGSIDYSLVPLSHISEQIRDAKCAVRFLRTYASQLGIDPQRIGVYGPSQGGYISAMLGTVGPQVGYDSGQYMNQSSRVQAVVDMWGLTELDNLSGSPFFVSLLTGGTPTLLKAASPITYVAAGDPPFLIIHGTDDWMIAPHHSQDMAKALQTAHVPVTLVMVKHDSHGLAVPTGGQTEQPSPDTLIHMISDFFARTLAAK</sequence>
<dbReference type="OrthoDB" id="24847at2"/>
<keyword evidence="2" id="KW-0812">Transmembrane</keyword>
<dbReference type="SUPFAM" id="SSF53474">
    <property type="entry name" value="alpha/beta-Hydrolases"/>
    <property type="match status" value="1"/>
</dbReference>
<dbReference type="Gene3D" id="3.40.50.1820">
    <property type="entry name" value="alpha/beta hydrolase"/>
    <property type="match status" value="1"/>
</dbReference>
<keyword evidence="5" id="KW-1185">Reference proteome</keyword>
<keyword evidence="2" id="KW-1133">Transmembrane helix</keyword>
<evidence type="ECO:0000313" key="5">
    <source>
        <dbReference type="Proteomes" id="UP000287188"/>
    </source>
</evidence>
<dbReference type="InterPro" id="IPR050300">
    <property type="entry name" value="GDXG_lipolytic_enzyme"/>
</dbReference>
<evidence type="ECO:0000256" key="1">
    <source>
        <dbReference type="ARBA" id="ARBA00022801"/>
    </source>
</evidence>
<dbReference type="PANTHER" id="PTHR48081">
    <property type="entry name" value="AB HYDROLASE SUPERFAMILY PROTEIN C4A8.06C"/>
    <property type="match status" value="1"/>
</dbReference>
<organism evidence="4 5">
    <name type="scientific">Dictyobacter kobayashii</name>
    <dbReference type="NCBI Taxonomy" id="2014872"/>
    <lineage>
        <taxon>Bacteria</taxon>
        <taxon>Bacillati</taxon>
        <taxon>Chloroflexota</taxon>
        <taxon>Ktedonobacteria</taxon>
        <taxon>Ktedonobacterales</taxon>
        <taxon>Dictyobacteraceae</taxon>
        <taxon>Dictyobacter</taxon>
    </lineage>
</organism>
<evidence type="ECO:0000313" key="4">
    <source>
        <dbReference type="EMBL" id="GCE21528.1"/>
    </source>
</evidence>
<proteinExistence type="predicted"/>
<dbReference type="InterPro" id="IPR049492">
    <property type="entry name" value="BD-FAE-like_dom"/>
</dbReference>
<feature type="transmembrane region" description="Helical" evidence="2">
    <location>
        <begin position="107"/>
        <end position="129"/>
    </location>
</feature>
<dbReference type="RefSeq" id="WP_136625287.1">
    <property type="nucleotide sequence ID" value="NZ_BIFS01000001.1"/>
</dbReference>
<dbReference type="Pfam" id="PF20434">
    <property type="entry name" value="BD-FAE"/>
    <property type="match status" value="1"/>
</dbReference>
<dbReference type="GO" id="GO:0016787">
    <property type="term" value="F:hydrolase activity"/>
    <property type="evidence" value="ECO:0007669"/>
    <property type="project" value="UniProtKB-KW"/>
</dbReference>
<reference evidence="5" key="1">
    <citation type="submission" date="2018-12" db="EMBL/GenBank/DDBJ databases">
        <title>Tengunoibacter tsumagoiensis gen. nov., sp. nov., Dictyobacter kobayashii sp. nov., D. alpinus sp. nov., and D. joshuensis sp. nov. and description of Dictyobacteraceae fam. nov. within the order Ktedonobacterales isolated from Tengu-no-mugimeshi.</title>
        <authorList>
            <person name="Wang C.M."/>
            <person name="Zheng Y."/>
            <person name="Sakai Y."/>
            <person name="Toyoda A."/>
            <person name="Minakuchi Y."/>
            <person name="Abe K."/>
            <person name="Yokota A."/>
            <person name="Yabe S."/>
        </authorList>
    </citation>
    <scope>NUCLEOTIDE SEQUENCE [LARGE SCALE GENOMIC DNA]</scope>
    <source>
        <strain evidence="5">Uno11</strain>
    </source>
</reference>
<feature type="domain" description="BD-FAE-like" evidence="3">
    <location>
        <begin position="227"/>
        <end position="431"/>
    </location>
</feature>
<keyword evidence="1" id="KW-0378">Hydrolase</keyword>
<dbReference type="InterPro" id="IPR029058">
    <property type="entry name" value="AB_hydrolase_fold"/>
</dbReference>
<comment type="caution">
    <text evidence="4">The sequence shown here is derived from an EMBL/GenBank/DDBJ whole genome shotgun (WGS) entry which is preliminary data.</text>
</comment>
<keyword evidence="2" id="KW-0472">Membrane</keyword>
<gene>
    <name evidence="4" type="ORF">KDK_53280</name>
</gene>
<feature type="transmembrane region" description="Helical" evidence="2">
    <location>
        <begin position="28"/>
        <end position="50"/>
    </location>
</feature>
<dbReference type="Proteomes" id="UP000287188">
    <property type="component" value="Unassembled WGS sequence"/>
</dbReference>
<accession>A0A402AR08</accession>
<dbReference type="PANTHER" id="PTHR48081:SF13">
    <property type="entry name" value="ALPHA_BETA HYDROLASE"/>
    <property type="match status" value="1"/>
</dbReference>
<dbReference type="AlphaFoldDB" id="A0A402AR08"/>
<feature type="transmembrane region" description="Helical" evidence="2">
    <location>
        <begin position="173"/>
        <end position="193"/>
    </location>
</feature>